<feature type="chain" id="PRO_5041671807" evidence="1">
    <location>
        <begin position="21"/>
        <end position="81"/>
    </location>
</feature>
<name>A0AA88LYC2_CHASR</name>
<reference evidence="2" key="1">
    <citation type="submission" date="2023-07" db="EMBL/GenBank/DDBJ databases">
        <title>Chromosome-level Genome Assembly of Striped Snakehead (Channa striata).</title>
        <authorList>
            <person name="Liu H."/>
        </authorList>
    </citation>
    <scope>NUCLEOTIDE SEQUENCE</scope>
    <source>
        <strain evidence="2">Gz</strain>
        <tissue evidence="2">Muscle</tissue>
    </source>
</reference>
<proteinExistence type="predicted"/>
<evidence type="ECO:0000313" key="2">
    <source>
        <dbReference type="EMBL" id="KAK2826653.1"/>
    </source>
</evidence>
<dbReference type="InterPro" id="IPR013783">
    <property type="entry name" value="Ig-like_fold"/>
</dbReference>
<accession>A0AA88LYC2</accession>
<gene>
    <name evidence="2" type="ORF">Q5P01_020867</name>
</gene>
<evidence type="ECO:0000256" key="1">
    <source>
        <dbReference type="SAM" id="SignalP"/>
    </source>
</evidence>
<keyword evidence="1" id="KW-0732">Signal</keyword>
<sequence>MITAGLICAALLSVVGLSDGSKVTQTPLLWRDEGQSATMNCSHTMGSSYFQMYWCSAVCLKCSGSSKGMTPPTSPNPETEV</sequence>
<comment type="caution">
    <text evidence="2">The sequence shown here is derived from an EMBL/GenBank/DDBJ whole genome shotgun (WGS) entry which is preliminary data.</text>
</comment>
<dbReference type="AlphaFoldDB" id="A0AA88LYC2"/>
<keyword evidence="3" id="KW-1185">Reference proteome</keyword>
<evidence type="ECO:0000313" key="3">
    <source>
        <dbReference type="Proteomes" id="UP001187415"/>
    </source>
</evidence>
<dbReference type="EMBL" id="JAUPFM010000016">
    <property type="protein sequence ID" value="KAK2826653.1"/>
    <property type="molecule type" value="Genomic_DNA"/>
</dbReference>
<dbReference type="Proteomes" id="UP001187415">
    <property type="component" value="Unassembled WGS sequence"/>
</dbReference>
<dbReference type="Gene3D" id="2.60.40.10">
    <property type="entry name" value="Immunoglobulins"/>
    <property type="match status" value="1"/>
</dbReference>
<feature type="signal peptide" evidence="1">
    <location>
        <begin position="1"/>
        <end position="20"/>
    </location>
</feature>
<organism evidence="2 3">
    <name type="scientific">Channa striata</name>
    <name type="common">Snakehead murrel</name>
    <name type="synonym">Ophicephalus striatus</name>
    <dbReference type="NCBI Taxonomy" id="64152"/>
    <lineage>
        <taxon>Eukaryota</taxon>
        <taxon>Metazoa</taxon>
        <taxon>Chordata</taxon>
        <taxon>Craniata</taxon>
        <taxon>Vertebrata</taxon>
        <taxon>Euteleostomi</taxon>
        <taxon>Actinopterygii</taxon>
        <taxon>Neopterygii</taxon>
        <taxon>Teleostei</taxon>
        <taxon>Neoteleostei</taxon>
        <taxon>Acanthomorphata</taxon>
        <taxon>Anabantaria</taxon>
        <taxon>Anabantiformes</taxon>
        <taxon>Channoidei</taxon>
        <taxon>Channidae</taxon>
        <taxon>Channa</taxon>
    </lineage>
</organism>
<protein>
    <submittedName>
        <fullName evidence="2">Uncharacterized protein</fullName>
    </submittedName>
</protein>